<evidence type="ECO:0000313" key="3">
    <source>
        <dbReference type="Proteomes" id="UP000032142"/>
    </source>
</evidence>
<reference evidence="1" key="1">
    <citation type="submission" date="2014-09" db="EMBL/GenBank/DDBJ databases">
        <title>G. arboreum L. cv. AKA8401 A2 genome assembly version 1.0.</title>
        <authorList>
            <person name="Mudge J."/>
            <person name="Ramaraj T."/>
            <person name="Lindquist I.E."/>
            <person name="Bharti A.K."/>
            <person name="Sundararajan A."/>
            <person name="Cameron C.T."/>
            <person name="Woodward J.E."/>
            <person name="May G.D."/>
            <person name="Brubaker C."/>
            <person name="Broadhvest J."/>
            <person name="Wilkins T.A."/>
        </authorList>
    </citation>
    <scope>NUCLEOTIDE SEQUENCE</scope>
</reference>
<dbReference type="Proteomes" id="UP000032142">
    <property type="component" value="Unassembled WGS sequence"/>
</dbReference>
<protein>
    <submittedName>
        <fullName evidence="1">Uncharacterized protein</fullName>
    </submittedName>
</protein>
<dbReference type="EMBL" id="KN450631">
    <property type="protein sequence ID" value="KHG29575.1"/>
    <property type="molecule type" value="Genomic_DNA"/>
</dbReference>
<proteinExistence type="predicted"/>
<sequence length="77" mass="8587">MNIRSGTSWAMSESVRAVFISQTTSYAANIRDHPFTSEVPNNHSKLISLSWFLLSSLPIWKKSLRSPDAPLGHEAQS</sequence>
<evidence type="ECO:0000313" key="1">
    <source>
        <dbReference type="EMBL" id="KHG01719.1"/>
    </source>
</evidence>
<evidence type="ECO:0000313" key="2">
    <source>
        <dbReference type="EMBL" id="KHG29575.1"/>
    </source>
</evidence>
<reference evidence="3" key="2">
    <citation type="submission" date="2014-09" db="EMBL/GenBank/DDBJ databases">
        <authorList>
            <person name="Mudge J."/>
            <person name="Ramaraj T."/>
            <person name="Lindquist I.E."/>
            <person name="Bharti A.K."/>
            <person name="Sundararajan A."/>
            <person name="Cameron C.T."/>
            <person name="Woodward J.E."/>
            <person name="May G.D."/>
            <person name="Brubaker C."/>
            <person name="Broadhvest J."/>
            <person name="Wilkins T.A."/>
        </authorList>
    </citation>
    <scope>NUCLEOTIDE SEQUENCE</scope>
    <source>
        <strain evidence="3">cv. AKA8401</strain>
    </source>
</reference>
<organism evidence="1 3">
    <name type="scientific">Gossypium arboreum</name>
    <name type="common">Tree cotton</name>
    <name type="synonym">Gossypium nanking</name>
    <dbReference type="NCBI Taxonomy" id="29729"/>
    <lineage>
        <taxon>Eukaryota</taxon>
        <taxon>Viridiplantae</taxon>
        <taxon>Streptophyta</taxon>
        <taxon>Embryophyta</taxon>
        <taxon>Tracheophyta</taxon>
        <taxon>Spermatophyta</taxon>
        <taxon>Magnoliopsida</taxon>
        <taxon>eudicotyledons</taxon>
        <taxon>Gunneridae</taxon>
        <taxon>Pentapetalae</taxon>
        <taxon>rosids</taxon>
        <taxon>malvids</taxon>
        <taxon>Malvales</taxon>
        <taxon>Malvaceae</taxon>
        <taxon>Malvoideae</taxon>
        <taxon>Gossypium</taxon>
    </lineage>
</organism>
<dbReference type="AlphaFoldDB" id="A0A0B0MQE6"/>
<keyword evidence="3" id="KW-1185">Reference proteome</keyword>
<name>A0A0B0MQE6_GOSAR</name>
<dbReference type="EMBL" id="JRRC01212063">
    <property type="protein sequence ID" value="KHG01719.1"/>
    <property type="molecule type" value="Genomic_DNA"/>
</dbReference>
<accession>A0A0B0MQE6</accession>
<gene>
    <name evidence="2" type="ORF">F383_11968</name>
    <name evidence="1" type="ORF">F383_22017</name>
</gene>